<evidence type="ECO:0000313" key="3">
    <source>
        <dbReference type="Proteomes" id="UP000233551"/>
    </source>
</evidence>
<dbReference type="Gene3D" id="3.30.420.10">
    <property type="entry name" value="Ribonuclease H-like superfamily/Ribonuclease H"/>
    <property type="match status" value="1"/>
</dbReference>
<dbReference type="GO" id="GO:0003676">
    <property type="term" value="F:nucleic acid binding"/>
    <property type="evidence" value="ECO:0007669"/>
    <property type="project" value="InterPro"/>
</dbReference>
<dbReference type="CDD" id="cd01647">
    <property type="entry name" value="RT_LTR"/>
    <property type="match status" value="1"/>
</dbReference>
<dbReference type="InterPro" id="IPR053134">
    <property type="entry name" value="RNA-dir_DNA_polymerase"/>
</dbReference>
<accession>A0A2I0L859</accession>
<evidence type="ECO:0000259" key="1">
    <source>
        <dbReference type="PROSITE" id="PS50994"/>
    </source>
</evidence>
<organism evidence="2 3">
    <name type="scientific">Punica granatum</name>
    <name type="common">Pomegranate</name>
    <dbReference type="NCBI Taxonomy" id="22663"/>
    <lineage>
        <taxon>Eukaryota</taxon>
        <taxon>Viridiplantae</taxon>
        <taxon>Streptophyta</taxon>
        <taxon>Embryophyta</taxon>
        <taxon>Tracheophyta</taxon>
        <taxon>Spermatophyta</taxon>
        <taxon>Magnoliopsida</taxon>
        <taxon>eudicotyledons</taxon>
        <taxon>Gunneridae</taxon>
        <taxon>Pentapetalae</taxon>
        <taxon>rosids</taxon>
        <taxon>malvids</taxon>
        <taxon>Myrtales</taxon>
        <taxon>Lythraceae</taxon>
        <taxon>Punica</taxon>
    </lineage>
</organism>
<dbReference type="SUPFAM" id="SSF53098">
    <property type="entry name" value="Ribonuclease H-like"/>
    <property type="match status" value="1"/>
</dbReference>
<dbReference type="SUPFAM" id="SSF56672">
    <property type="entry name" value="DNA/RNA polymerases"/>
    <property type="match status" value="1"/>
</dbReference>
<dbReference type="Proteomes" id="UP000233551">
    <property type="component" value="Unassembled WGS sequence"/>
</dbReference>
<reference evidence="2 3" key="1">
    <citation type="submission" date="2017-11" db="EMBL/GenBank/DDBJ databases">
        <title>De-novo sequencing of pomegranate (Punica granatum L.) genome.</title>
        <authorList>
            <person name="Akparov Z."/>
            <person name="Amiraslanov A."/>
            <person name="Hajiyeva S."/>
            <person name="Abbasov M."/>
            <person name="Kaur K."/>
            <person name="Hamwieh A."/>
            <person name="Solovyev V."/>
            <person name="Salamov A."/>
            <person name="Braich B."/>
            <person name="Kosarev P."/>
            <person name="Mahmoud A."/>
            <person name="Hajiyev E."/>
            <person name="Babayeva S."/>
            <person name="Izzatullayeva V."/>
            <person name="Mammadov A."/>
            <person name="Mammadov A."/>
            <person name="Sharifova S."/>
            <person name="Ojaghi J."/>
            <person name="Eynullazada K."/>
            <person name="Bayramov B."/>
            <person name="Abdulazimova A."/>
            <person name="Shahmuradov I."/>
        </authorList>
    </citation>
    <scope>NUCLEOTIDE SEQUENCE [LARGE SCALE GENOMIC DNA]</scope>
    <source>
        <strain evidence="3">cv. AG2017</strain>
        <tissue evidence="2">Leaf</tissue>
    </source>
</reference>
<proteinExistence type="predicted"/>
<dbReference type="InterPro" id="IPR036397">
    <property type="entry name" value="RNaseH_sf"/>
</dbReference>
<dbReference type="GO" id="GO:0015074">
    <property type="term" value="P:DNA integration"/>
    <property type="evidence" value="ECO:0007669"/>
    <property type="project" value="InterPro"/>
</dbReference>
<dbReference type="PROSITE" id="PS50994">
    <property type="entry name" value="INTEGRASE"/>
    <property type="match status" value="1"/>
</dbReference>
<dbReference type="PANTHER" id="PTHR24559">
    <property type="entry name" value="TRANSPOSON TY3-I GAG-POL POLYPROTEIN"/>
    <property type="match status" value="1"/>
</dbReference>
<name>A0A2I0L859_PUNGR</name>
<feature type="domain" description="Integrase catalytic" evidence="1">
    <location>
        <begin position="45"/>
        <end position="140"/>
    </location>
</feature>
<sequence length="140" mass="15959">MDGRVRVCVDYRDLNKANPKDNFPLPHIDVLVDNTARHTLFSFMDGFSGYNQIRMADEDKIKMTFITMWGTLSSNGHLFILVAIDYFTKWIEAITLASVTAKAVAHFLKCNIITRYEVPATIITDNAKNLNNKIIDELCE</sequence>
<keyword evidence="3" id="KW-1185">Reference proteome</keyword>
<comment type="caution">
    <text evidence="2">The sequence shown here is derived from an EMBL/GenBank/DDBJ whole genome shotgun (WGS) entry which is preliminary data.</text>
</comment>
<dbReference type="AlphaFoldDB" id="A0A2I0L859"/>
<dbReference type="InterPro" id="IPR012337">
    <property type="entry name" value="RNaseH-like_sf"/>
</dbReference>
<dbReference type="EMBL" id="PGOL01000107">
    <property type="protein sequence ID" value="PKI76887.1"/>
    <property type="molecule type" value="Genomic_DNA"/>
</dbReference>
<protein>
    <recommendedName>
        <fullName evidence="1">Integrase catalytic domain-containing protein</fullName>
    </recommendedName>
</protein>
<dbReference type="InterPro" id="IPR043502">
    <property type="entry name" value="DNA/RNA_pol_sf"/>
</dbReference>
<dbReference type="PANTHER" id="PTHR24559:SF457">
    <property type="entry name" value="RNA-DIRECTED DNA POLYMERASE HOMOLOG"/>
    <property type="match status" value="1"/>
</dbReference>
<dbReference type="InterPro" id="IPR001584">
    <property type="entry name" value="Integrase_cat-core"/>
</dbReference>
<gene>
    <name evidence="2" type="ORF">CRG98_002674</name>
</gene>
<evidence type="ECO:0000313" key="2">
    <source>
        <dbReference type="EMBL" id="PKI76887.1"/>
    </source>
</evidence>
<dbReference type="Gene3D" id="3.10.10.10">
    <property type="entry name" value="HIV Type 1 Reverse Transcriptase, subunit A, domain 1"/>
    <property type="match status" value="1"/>
</dbReference>